<dbReference type="Pfam" id="PF18932">
    <property type="entry name" value="DUF5681"/>
    <property type="match status" value="1"/>
</dbReference>
<feature type="compositionally biased region" description="Pro residues" evidence="1">
    <location>
        <begin position="19"/>
        <end position="29"/>
    </location>
</feature>
<comment type="caution">
    <text evidence="3">The sequence shown here is derived from an EMBL/GenBank/DDBJ whole genome shotgun (WGS) entry which is preliminary data.</text>
</comment>
<evidence type="ECO:0000313" key="4">
    <source>
        <dbReference type="Proteomes" id="UP000652430"/>
    </source>
</evidence>
<feature type="domain" description="DUF5681" evidence="2">
    <location>
        <begin position="88"/>
        <end position="140"/>
    </location>
</feature>
<proteinExistence type="predicted"/>
<reference evidence="4" key="1">
    <citation type="journal article" date="2019" name="Int. J. Syst. Evol. Microbiol.">
        <title>The Global Catalogue of Microorganisms (GCM) 10K type strain sequencing project: providing services to taxonomists for standard genome sequencing and annotation.</title>
        <authorList>
            <consortium name="The Broad Institute Genomics Platform"/>
            <consortium name="The Broad Institute Genome Sequencing Center for Infectious Disease"/>
            <person name="Wu L."/>
            <person name="Ma J."/>
        </authorList>
    </citation>
    <scope>NUCLEOTIDE SEQUENCE [LARGE SCALE GENOMIC DNA]</scope>
    <source>
        <strain evidence="4">CGMCC 1.8957</strain>
    </source>
</reference>
<feature type="region of interest" description="Disordered" evidence="1">
    <location>
        <begin position="1"/>
        <end position="33"/>
    </location>
</feature>
<evidence type="ECO:0000259" key="2">
    <source>
        <dbReference type="Pfam" id="PF18932"/>
    </source>
</evidence>
<feature type="region of interest" description="Disordered" evidence="1">
    <location>
        <begin position="49"/>
        <end position="73"/>
    </location>
</feature>
<keyword evidence="4" id="KW-1185">Reference proteome</keyword>
<protein>
    <recommendedName>
        <fullName evidence="2">DUF5681 domain-containing protein</fullName>
    </recommendedName>
</protein>
<dbReference type="RefSeq" id="WP_229839202.1">
    <property type="nucleotide sequence ID" value="NZ_BNAQ01000001.1"/>
</dbReference>
<accession>A0ABQ3LDN2</accession>
<gene>
    <name evidence="3" type="ORF">GCM10008023_06700</name>
</gene>
<evidence type="ECO:0000256" key="1">
    <source>
        <dbReference type="SAM" id="MobiDB-lite"/>
    </source>
</evidence>
<dbReference type="EMBL" id="BNAQ01000001">
    <property type="protein sequence ID" value="GHH09696.1"/>
    <property type="molecule type" value="Genomic_DNA"/>
</dbReference>
<evidence type="ECO:0000313" key="3">
    <source>
        <dbReference type="EMBL" id="GHH09696.1"/>
    </source>
</evidence>
<dbReference type="Proteomes" id="UP000652430">
    <property type="component" value="Unassembled WGS sequence"/>
</dbReference>
<organism evidence="3 4">
    <name type="scientific">Sphingomonas glacialis</name>
    <dbReference type="NCBI Taxonomy" id="658225"/>
    <lineage>
        <taxon>Bacteria</taxon>
        <taxon>Pseudomonadati</taxon>
        <taxon>Pseudomonadota</taxon>
        <taxon>Alphaproteobacteria</taxon>
        <taxon>Sphingomonadales</taxon>
        <taxon>Sphingomonadaceae</taxon>
        <taxon>Sphingomonas</taxon>
    </lineage>
</organism>
<dbReference type="InterPro" id="IPR043736">
    <property type="entry name" value="DUF5681"/>
</dbReference>
<feature type="region of interest" description="Disordered" evidence="1">
    <location>
        <begin position="90"/>
        <end position="131"/>
    </location>
</feature>
<feature type="compositionally biased region" description="Basic and acidic residues" evidence="1">
    <location>
        <begin position="114"/>
        <end position="131"/>
    </location>
</feature>
<feature type="region of interest" description="Disordered" evidence="1">
    <location>
        <begin position="201"/>
        <end position="243"/>
    </location>
</feature>
<name>A0ABQ3LDN2_9SPHN</name>
<sequence>MESPKAPGFVNPPPRKRPQPPVVAPPVTPPADTDHEARLAKEAATAINLAATSSVPKRAHSYRQTPRAKKEERILGDYPVGYCRAPEAHQFQIGNKGGPGRPRGSKSQNSLLRAELDRKHTTREGGKVKKTPARDLISRLIVTGPISSRNYKDLARLNALARDLYPDPVSETGIAEAYDPAKDEAVLRSFLTSLQLGEASATGLNPLADRATGRPDPGQSAGDDAWNEGDWDGNPGEASDEDH</sequence>